<feature type="region of interest" description="Disordered" evidence="1">
    <location>
        <begin position="346"/>
        <end position="367"/>
    </location>
</feature>
<name>A0AAV2HFJ0_LYMST</name>
<evidence type="ECO:0000256" key="1">
    <source>
        <dbReference type="SAM" id="MobiDB-lite"/>
    </source>
</evidence>
<dbReference type="Pfam" id="PF00102">
    <property type="entry name" value="Y_phosphatase"/>
    <property type="match status" value="1"/>
</dbReference>
<dbReference type="PROSITE" id="PS50056">
    <property type="entry name" value="TYR_PHOSPHATASE_2"/>
    <property type="match status" value="1"/>
</dbReference>
<dbReference type="PROSITE" id="PS50055">
    <property type="entry name" value="TYR_PHOSPHATASE_PTP"/>
    <property type="match status" value="1"/>
</dbReference>
<evidence type="ECO:0000259" key="3">
    <source>
        <dbReference type="PROSITE" id="PS50056"/>
    </source>
</evidence>
<accession>A0AAV2HFJ0</accession>
<dbReference type="InterPro" id="IPR050348">
    <property type="entry name" value="Protein-Tyr_Phosphatase"/>
</dbReference>
<dbReference type="PRINTS" id="PR00700">
    <property type="entry name" value="PRTYPHPHTASE"/>
</dbReference>
<evidence type="ECO:0000313" key="4">
    <source>
        <dbReference type="EMBL" id="CAL1532184.1"/>
    </source>
</evidence>
<dbReference type="SMART" id="SM00404">
    <property type="entry name" value="PTPc_motif"/>
    <property type="match status" value="1"/>
</dbReference>
<feature type="compositionally biased region" description="Polar residues" evidence="1">
    <location>
        <begin position="92"/>
        <end position="101"/>
    </location>
</feature>
<organism evidence="4 5">
    <name type="scientific">Lymnaea stagnalis</name>
    <name type="common">Great pond snail</name>
    <name type="synonym">Helix stagnalis</name>
    <dbReference type="NCBI Taxonomy" id="6523"/>
    <lineage>
        <taxon>Eukaryota</taxon>
        <taxon>Metazoa</taxon>
        <taxon>Spiralia</taxon>
        <taxon>Lophotrochozoa</taxon>
        <taxon>Mollusca</taxon>
        <taxon>Gastropoda</taxon>
        <taxon>Heterobranchia</taxon>
        <taxon>Euthyneura</taxon>
        <taxon>Panpulmonata</taxon>
        <taxon>Hygrophila</taxon>
        <taxon>Lymnaeoidea</taxon>
        <taxon>Lymnaeidae</taxon>
        <taxon>Lymnaea</taxon>
    </lineage>
</organism>
<dbReference type="Proteomes" id="UP001497497">
    <property type="component" value="Unassembled WGS sequence"/>
</dbReference>
<comment type="caution">
    <text evidence="4">The sequence shown here is derived from an EMBL/GenBank/DDBJ whole genome shotgun (WGS) entry which is preliminary data.</text>
</comment>
<sequence length="379" mass="43177">MRQNRVMMIQKSEQYVFLHQAAQVAVVCLGTSIRDLKINERMSSLEKKSIFRRSRMFKEFQNVCTVTEKFQEYKEESYIEDDSESDADQNDEQTAQEVNNDAKNRFISITPHKSYIAELTCESPDMGKYINAVLVPNFNKIDQQILTQLPLPNTVVDFWRLVMEYNVTLVVALEAGYAATDKSIGHHLPSKAGVPLSVGPFEIQGQEYNMSTLWEECRLSVRRHLTSTAPKTDCDTRDLIYLQSTFTDLNPKKLLVFTKQVKSYGTKEEERVLYMCRNGASTSGLVCVLNLLMNRLDEDGHLTVPLVVGAIKCIRPQVIPTFAQYKVLYQAMQIYNDVTGVHDDGTEWRDSSDHASEVDPCNDDEDVNANSPTLIVVRF</sequence>
<dbReference type="PANTHER" id="PTHR19134">
    <property type="entry name" value="RECEPTOR-TYPE TYROSINE-PROTEIN PHOSPHATASE"/>
    <property type="match status" value="1"/>
</dbReference>
<dbReference type="AlphaFoldDB" id="A0AAV2HFJ0"/>
<dbReference type="GO" id="GO:0004725">
    <property type="term" value="F:protein tyrosine phosphatase activity"/>
    <property type="evidence" value="ECO:0007669"/>
    <property type="project" value="InterPro"/>
</dbReference>
<dbReference type="InterPro" id="IPR029021">
    <property type="entry name" value="Prot-tyrosine_phosphatase-like"/>
</dbReference>
<dbReference type="InterPro" id="IPR000387">
    <property type="entry name" value="Tyr_Pase_dom"/>
</dbReference>
<dbReference type="EMBL" id="CAXITT010000108">
    <property type="protein sequence ID" value="CAL1532184.1"/>
    <property type="molecule type" value="Genomic_DNA"/>
</dbReference>
<feature type="region of interest" description="Disordered" evidence="1">
    <location>
        <begin position="79"/>
        <end position="101"/>
    </location>
</feature>
<dbReference type="InterPro" id="IPR000242">
    <property type="entry name" value="PTP_cat"/>
</dbReference>
<feature type="domain" description="Tyrosine specific protein phosphatases" evidence="3">
    <location>
        <begin position="252"/>
        <end position="326"/>
    </location>
</feature>
<dbReference type="SMART" id="SM00194">
    <property type="entry name" value="PTPc"/>
    <property type="match status" value="1"/>
</dbReference>
<feature type="domain" description="Tyrosine-protein phosphatase" evidence="2">
    <location>
        <begin position="66"/>
        <end position="335"/>
    </location>
</feature>
<dbReference type="Gene3D" id="3.90.190.10">
    <property type="entry name" value="Protein tyrosine phosphatase superfamily"/>
    <property type="match status" value="1"/>
</dbReference>
<gene>
    <name evidence="4" type="ORF">GSLYS_00006263001</name>
</gene>
<evidence type="ECO:0000313" key="5">
    <source>
        <dbReference type="Proteomes" id="UP001497497"/>
    </source>
</evidence>
<feature type="compositionally biased region" description="Basic and acidic residues" evidence="1">
    <location>
        <begin position="346"/>
        <end position="357"/>
    </location>
</feature>
<dbReference type="SUPFAM" id="SSF52799">
    <property type="entry name" value="(Phosphotyrosine protein) phosphatases II"/>
    <property type="match status" value="1"/>
</dbReference>
<proteinExistence type="predicted"/>
<keyword evidence="5" id="KW-1185">Reference proteome</keyword>
<dbReference type="PANTHER" id="PTHR19134:SF449">
    <property type="entry name" value="TYROSINE-PROTEIN PHOSPHATASE 1"/>
    <property type="match status" value="1"/>
</dbReference>
<protein>
    <submittedName>
        <fullName evidence="4">Uncharacterized protein</fullName>
    </submittedName>
</protein>
<reference evidence="4 5" key="1">
    <citation type="submission" date="2024-04" db="EMBL/GenBank/DDBJ databases">
        <authorList>
            <consortium name="Genoscope - CEA"/>
            <person name="William W."/>
        </authorList>
    </citation>
    <scope>NUCLEOTIDE SEQUENCE [LARGE SCALE GENOMIC DNA]</scope>
</reference>
<evidence type="ECO:0000259" key="2">
    <source>
        <dbReference type="PROSITE" id="PS50055"/>
    </source>
</evidence>
<dbReference type="InterPro" id="IPR003595">
    <property type="entry name" value="Tyr_Pase_cat"/>
</dbReference>
<feature type="compositionally biased region" description="Acidic residues" evidence="1">
    <location>
        <begin position="79"/>
        <end position="91"/>
    </location>
</feature>